<organism evidence="2 3">
    <name type="scientific">Cercospora zeae-maydis SCOH1-5</name>
    <dbReference type="NCBI Taxonomy" id="717836"/>
    <lineage>
        <taxon>Eukaryota</taxon>
        <taxon>Fungi</taxon>
        <taxon>Dikarya</taxon>
        <taxon>Ascomycota</taxon>
        <taxon>Pezizomycotina</taxon>
        <taxon>Dothideomycetes</taxon>
        <taxon>Dothideomycetidae</taxon>
        <taxon>Mycosphaerellales</taxon>
        <taxon>Mycosphaerellaceae</taxon>
        <taxon>Cercospora</taxon>
    </lineage>
</organism>
<feature type="compositionally biased region" description="Polar residues" evidence="1">
    <location>
        <begin position="87"/>
        <end position="105"/>
    </location>
</feature>
<feature type="compositionally biased region" description="Low complexity" evidence="1">
    <location>
        <begin position="54"/>
        <end position="73"/>
    </location>
</feature>
<protein>
    <submittedName>
        <fullName evidence="2">Uncharacterized protein</fullName>
    </submittedName>
</protein>
<evidence type="ECO:0000256" key="1">
    <source>
        <dbReference type="SAM" id="MobiDB-lite"/>
    </source>
</evidence>
<proteinExistence type="predicted"/>
<keyword evidence="3" id="KW-1185">Reference proteome</keyword>
<reference evidence="2" key="1">
    <citation type="journal article" date="2020" name="Stud. Mycol.">
        <title>101 Dothideomycetes genomes: a test case for predicting lifestyles and emergence of pathogens.</title>
        <authorList>
            <person name="Haridas S."/>
            <person name="Albert R."/>
            <person name="Binder M."/>
            <person name="Bloem J."/>
            <person name="Labutti K."/>
            <person name="Salamov A."/>
            <person name="Andreopoulos B."/>
            <person name="Baker S."/>
            <person name="Barry K."/>
            <person name="Bills G."/>
            <person name="Bluhm B."/>
            <person name="Cannon C."/>
            <person name="Castanera R."/>
            <person name="Culley D."/>
            <person name="Daum C."/>
            <person name="Ezra D."/>
            <person name="Gonzalez J."/>
            <person name="Henrissat B."/>
            <person name="Kuo A."/>
            <person name="Liang C."/>
            <person name="Lipzen A."/>
            <person name="Lutzoni F."/>
            <person name="Magnuson J."/>
            <person name="Mondo S."/>
            <person name="Nolan M."/>
            <person name="Ohm R."/>
            <person name="Pangilinan J."/>
            <person name="Park H.-J."/>
            <person name="Ramirez L."/>
            <person name="Alfaro M."/>
            <person name="Sun H."/>
            <person name="Tritt A."/>
            <person name="Yoshinaga Y."/>
            <person name="Zwiers L.-H."/>
            <person name="Turgeon B."/>
            <person name="Goodwin S."/>
            <person name="Spatafora J."/>
            <person name="Crous P."/>
            <person name="Grigoriev I."/>
        </authorList>
    </citation>
    <scope>NUCLEOTIDE SEQUENCE</scope>
    <source>
        <strain evidence="2">SCOH1-5</strain>
    </source>
</reference>
<gene>
    <name evidence="2" type="ORF">CERZMDRAFT_89860</name>
</gene>
<feature type="compositionally biased region" description="Basic and acidic residues" evidence="1">
    <location>
        <begin position="74"/>
        <end position="84"/>
    </location>
</feature>
<feature type="non-terminal residue" evidence="2">
    <location>
        <position position="186"/>
    </location>
</feature>
<dbReference type="EMBL" id="ML992664">
    <property type="protein sequence ID" value="KAF2216309.1"/>
    <property type="molecule type" value="Genomic_DNA"/>
</dbReference>
<evidence type="ECO:0000313" key="2">
    <source>
        <dbReference type="EMBL" id="KAF2216309.1"/>
    </source>
</evidence>
<dbReference type="AlphaFoldDB" id="A0A6A6FSG1"/>
<feature type="region of interest" description="Disordered" evidence="1">
    <location>
        <begin position="159"/>
        <end position="186"/>
    </location>
</feature>
<dbReference type="Proteomes" id="UP000799539">
    <property type="component" value="Unassembled WGS sequence"/>
</dbReference>
<evidence type="ECO:0000313" key="3">
    <source>
        <dbReference type="Proteomes" id="UP000799539"/>
    </source>
</evidence>
<sequence>MPHAVAQDHTPPSTENANDGIALGAPDTNAHAARTCSCHEEDNSQLGLFRRRQSSTIQQQQSKLAQYAAMRASAESERSSRNEEPPNDQQVESLRNQLDRTLSQSQHEHANASPAPRTPSSADFLAAPKRLPAHRGGSLGAVMSGTLPEAPRATMALNDTPAITPSTTAPNSPRILGMTKGQAPTS</sequence>
<feature type="region of interest" description="Disordered" evidence="1">
    <location>
        <begin position="1"/>
        <end position="145"/>
    </location>
</feature>
<feature type="compositionally biased region" description="Polar residues" evidence="1">
    <location>
        <begin position="161"/>
        <end position="171"/>
    </location>
</feature>
<accession>A0A6A6FSG1</accession>
<name>A0A6A6FSG1_9PEZI</name>